<dbReference type="NCBIfam" id="TIGR00051">
    <property type="entry name" value="YbgC/FadM family acyl-CoA thioesterase"/>
    <property type="match status" value="1"/>
</dbReference>
<dbReference type="CDD" id="cd00586">
    <property type="entry name" value="4HBT"/>
    <property type="match status" value="1"/>
</dbReference>
<dbReference type="PANTHER" id="PTHR31793:SF37">
    <property type="entry name" value="ACYL-COA THIOESTER HYDROLASE YBGC"/>
    <property type="match status" value="1"/>
</dbReference>
<dbReference type="AlphaFoldDB" id="A0A2T5IWJ1"/>
<evidence type="ECO:0000313" key="3">
    <source>
        <dbReference type="EMBL" id="PTQ88271.1"/>
    </source>
</evidence>
<organism evidence="3 4">
    <name type="scientific">Agitococcus lubricus</name>
    <dbReference type="NCBI Taxonomy" id="1077255"/>
    <lineage>
        <taxon>Bacteria</taxon>
        <taxon>Pseudomonadati</taxon>
        <taxon>Pseudomonadota</taxon>
        <taxon>Gammaproteobacteria</taxon>
        <taxon>Moraxellales</taxon>
        <taxon>Moraxellaceae</taxon>
        <taxon>Agitococcus</taxon>
    </lineage>
</organism>
<comment type="caution">
    <text evidence="3">The sequence shown here is derived from an EMBL/GenBank/DDBJ whole genome shotgun (WGS) entry which is preliminary data.</text>
</comment>
<dbReference type="RefSeq" id="WP_107866380.1">
    <property type="nucleotide sequence ID" value="NZ_QAON01000013.1"/>
</dbReference>
<evidence type="ECO:0000313" key="4">
    <source>
        <dbReference type="Proteomes" id="UP000244223"/>
    </source>
</evidence>
<dbReference type="OrthoDB" id="9800856at2"/>
<dbReference type="PANTHER" id="PTHR31793">
    <property type="entry name" value="4-HYDROXYBENZOYL-COA THIOESTERASE FAMILY MEMBER"/>
    <property type="match status" value="1"/>
</dbReference>
<dbReference type="NCBIfam" id="TIGR02799">
    <property type="entry name" value="thio_ybgC"/>
    <property type="match status" value="1"/>
</dbReference>
<dbReference type="PIRSF" id="PIRSF003230">
    <property type="entry name" value="YbgC"/>
    <property type="match status" value="1"/>
</dbReference>
<dbReference type="GO" id="GO:0047617">
    <property type="term" value="F:fatty acyl-CoA hydrolase activity"/>
    <property type="evidence" value="ECO:0007669"/>
    <property type="project" value="TreeGrafter"/>
</dbReference>
<dbReference type="Proteomes" id="UP000244223">
    <property type="component" value="Unassembled WGS sequence"/>
</dbReference>
<protein>
    <submittedName>
        <fullName evidence="3">4-hydroxybenzoyl-CoA thioesterase/acyl-CoA thioester hydrolase</fullName>
    </submittedName>
</protein>
<reference evidence="3 4" key="1">
    <citation type="submission" date="2018-04" db="EMBL/GenBank/DDBJ databases">
        <title>Genomic Encyclopedia of Archaeal and Bacterial Type Strains, Phase II (KMG-II): from individual species to whole genera.</title>
        <authorList>
            <person name="Goeker M."/>
        </authorList>
    </citation>
    <scope>NUCLEOTIDE SEQUENCE [LARGE SCALE GENOMIC DNA]</scope>
    <source>
        <strain evidence="3 4">DSM 5822</strain>
    </source>
</reference>
<dbReference type="InterPro" id="IPR029069">
    <property type="entry name" value="HotDog_dom_sf"/>
</dbReference>
<dbReference type="InterPro" id="IPR050563">
    <property type="entry name" value="4-hydroxybenzoyl-CoA_TE"/>
</dbReference>
<name>A0A2T5IWJ1_9GAMM</name>
<gene>
    <name evidence="3" type="ORF">C8N29_11337</name>
</gene>
<accession>A0A2T5IWJ1</accession>
<dbReference type="SUPFAM" id="SSF54637">
    <property type="entry name" value="Thioesterase/thiol ester dehydrase-isomerase"/>
    <property type="match status" value="1"/>
</dbReference>
<evidence type="ECO:0000256" key="2">
    <source>
        <dbReference type="ARBA" id="ARBA00022801"/>
    </source>
</evidence>
<sequence>MKRFEWPIRIYIEDTDAAGIVYYVNYLKFMERARTEFLRAIGFGHYLHTEDYVFVVRKADIRYRQPAKMDDNLVVSAEIVKQGKASLTFKQQLCRDNLLLAEAVIEIACVDRHQLKPCALPVRLLQLLTDYE</sequence>
<dbReference type="FunFam" id="3.10.129.10:FF:000004">
    <property type="entry name" value="Tol-pal system-associated acyl-CoA thioesterase"/>
    <property type="match status" value="1"/>
</dbReference>
<dbReference type="EMBL" id="QAON01000013">
    <property type="protein sequence ID" value="PTQ88271.1"/>
    <property type="molecule type" value="Genomic_DNA"/>
</dbReference>
<dbReference type="InterPro" id="IPR014166">
    <property type="entry name" value="Tol-Pal_acyl-CoA_thioesterase"/>
</dbReference>
<comment type="similarity">
    <text evidence="1">Belongs to the 4-hydroxybenzoyl-CoA thioesterase family.</text>
</comment>
<keyword evidence="2 3" id="KW-0378">Hydrolase</keyword>
<evidence type="ECO:0000256" key="1">
    <source>
        <dbReference type="ARBA" id="ARBA00005953"/>
    </source>
</evidence>
<dbReference type="Pfam" id="PF13279">
    <property type="entry name" value="4HBT_2"/>
    <property type="match status" value="1"/>
</dbReference>
<proteinExistence type="inferred from homology"/>
<dbReference type="Gene3D" id="3.10.129.10">
    <property type="entry name" value="Hotdog Thioesterase"/>
    <property type="match status" value="1"/>
</dbReference>
<dbReference type="InterPro" id="IPR006684">
    <property type="entry name" value="YbgC/YbaW"/>
</dbReference>
<keyword evidence="4" id="KW-1185">Reference proteome</keyword>